<reference evidence="1" key="1">
    <citation type="submission" date="2021-02" db="EMBL/GenBank/DDBJ databases">
        <authorList>
            <person name="Nowell W R."/>
        </authorList>
    </citation>
    <scope>NUCLEOTIDE SEQUENCE</scope>
</reference>
<accession>A0A818G5D7</accession>
<comment type="caution">
    <text evidence="1">The sequence shown here is derived from an EMBL/GenBank/DDBJ whole genome shotgun (WGS) entry which is preliminary data.</text>
</comment>
<proteinExistence type="predicted"/>
<gene>
    <name evidence="1" type="ORF">LUA448_LOCUS24234</name>
</gene>
<dbReference type="Proteomes" id="UP000663833">
    <property type="component" value="Unassembled WGS sequence"/>
</dbReference>
<evidence type="ECO:0000313" key="2">
    <source>
        <dbReference type="Proteomes" id="UP000663833"/>
    </source>
</evidence>
<dbReference type="AlphaFoldDB" id="A0A818G5D7"/>
<organism evidence="1 2">
    <name type="scientific">Rotaria socialis</name>
    <dbReference type="NCBI Taxonomy" id="392032"/>
    <lineage>
        <taxon>Eukaryota</taxon>
        <taxon>Metazoa</taxon>
        <taxon>Spiralia</taxon>
        <taxon>Gnathifera</taxon>
        <taxon>Rotifera</taxon>
        <taxon>Eurotatoria</taxon>
        <taxon>Bdelloidea</taxon>
        <taxon>Philodinida</taxon>
        <taxon>Philodinidae</taxon>
        <taxon>Rotaria</taxon>
    </lineage>
</organism>
<dbReference type="EMBL" id="CAJNYD010003210">
    <property type="protein sequence ID" value="CAF3484457.1"/>
    <property type="molecule type" value="Genomic_DNA"/>
</dbReference>
<sequence>MTAGTTSVDSQALSSILFETFKIYSDKKMLNIPFTNSLFHFSPDVTEYVCDLIKSNFNKFRPNSSNQEENPEHQLHEQFVETILVSLPMNAVSSNSDISALVDALSVLMNSNNASNSTKQAAVYALGFSNADNALSTLLSIIKFTITDLSSNSHGYSDEIMSSTISSYCYSASNKNYDIYQNGEIETLLKLLQHSSATISIATRHGLGRLLDITSLMKVFQSN</sequence>
<protein>
    <submittedName>
        <fullName evidence="1">Uncharacterized protein</fullName>
    </submittedName>
</protein>
<evidence type="ECO:0000313" key="1">
    <source>
        <dbReference type="EMBL" id="CAF3484457.1"/>
    </source>
</evidence>
<name>A0A818G5D7_9BILA</name>